<keyword evidence="4" id="KW-1185">Reference proteome</keyword>
<reference evidence="3" key="1">
    <citation type="submission" date="2021-02" db="EMBL/GenBank/DDBJ databases">
        <authorList>
            <person name="Dougan E. K."/>
            <person name="Rhodes N."/>
            <person name="Thang M."/>
            <person name="Chan C."/>
        </authorList>
    </citation>
    <scope>NUCLEOTIDE SEQUENCE</scope>
</reference>
<evidence type="ECO:0000256" key="1">
    <source>
        <dbReference type="SAM" id="MobiDB-lite"/>
    </source>
</evidence>
<feature type="region of interest" description="Disordered" evidence="1">
    <location>
        <begin position="33"/>
        <end position="56"/>
    </location>
</feature>
<gene>
    <name evidence="3" type="ORF">PGLA1383_LOCUS46460</name>
</gene>
<evidence type="ECO:0000313" key="4">
    <source>
        <dbReference type="Proteomes" id="UP000654075"/>
    </source>
</evidence>
<evidence type="ECO:0000256" key="2">
    <source>
        <dbReference type="SAM" id="SignalP"/>
    </source>
</evidence>
<dbReference type="Proteomes" id="UP000654075">
    <property type="component" value="Unassembled WGS sequence"/>
</dbReference>
<accession>A0A813GXP7</accession>
<protein>
    <recommendedName>
        <fullName evidence="5">Apple domain-containing protein</fullName>
    </recommendedName>
</protein>
<feature type="region of interest" description="Disordered" evidence="1">
    <location>
        <begin position="89"/>
        <end position="338"/>
    </location>
</feature>
<feature type="compositionally biased region" description="Polar residues" evidence="1">
    <location>
        <begin position="94"/>
        <end position="122"/>
    </location>
</feature>
<comment type="caution">
    <text evidence="3">The sequence shown here is derived from an EMBL/GenBank/DDBJ whole genome shotgun (WGS) entry which is preliminary data.</text>
</comment>
<sequence>MVVLLAMQPTMRASFLLAVSVLLMVKECAGGPDSESGIVEYSNPDGNLDDKPDPNSNINTDSNANLNLNSDNIDLNNIDLNNIDSMDNVDGNVNPDTKNNYDGTFSDTNPDSSSILDSSNADNGRIERSSSTVDAASSDQASSLVGDSNSETGTGLEGSSVEGGGTGFEHQQHLDQHQHQEQLQQQQQGRSDDVEGSSEVAGSSEASATGNVLEGFPNLAGGRSVQGDIADGSSTDTHNLGESREAVGSDGSSREGRDAAGGSSEEGDDIAGGHLAAGSKAGSKEEASIVEGGSSVEVNPGIPVADSSLEGGGADSGNRAEFSSVEKNAGSVGESVGDSLAADSSTVAHVGSEEGLGVAIAIPDGPDSRSANQPAVPGKNDTAGWIFAKTWVMLDPSSEKAKRRSQERYGRSPFINSYIEFVENGMAKELMPDPFFYPHEPDVEAEAEPFSYFSRSHRKGGGLRKRRDNDPVSVKGCRAEVDMDYTGIDIQTIPRSSPQDCCRACRLRNKLSWPASCSVAVLSAEWDDPPSACWIKGSSAYTGIRGVKKEGVIVFFPDEES</sequence>
<feature type="signal peptide" evidence="2">
    <location>
        <begin position="1"/>
        <end position="30"/>
    </location>
</feature>
<keyword evidence="2" id="KW-0732">Signal</keyword>
<proteinExistence type="predicted"/>
<organism evidence="3 4">
    <name type="scientific">Polarella glacialis</name>
    <name type="common">Dinoflagellate</name>
    <dbReference type="NCBI Taxonomy" id="89957"/>
    <lineage>
        <taxon>Eukaryota</taxon>
        <taxon>Sar</taxon>
        <taxon>Alveolata</taxon>
        <taxon>Dinophyceae</taxon>
        <taxon>Suessiales</taxon>
        <taxon>Suessiaceae</taxon>
        <taxon>Polarella</taxon>
    </lineage>
</organism>
<feature type="chain" id="PRO_5032519871" description="Apple domain-containing protein" evidence="2">
    <location>
        <begin position="31"/>
        <end position="561"/>
    </location>
</feature>
<feature type="compositionally biased region" description="Basic and acidic residues" evidence="1">
    <location>
        <begin position="170"/>
        <end position="180"/>
    </location>
</feature>
<feature type="compositionally biased region" description="Basic and acidic residues" evidence="1">
    <location>
        <begin position="239"/>
        <end position="258"/>
    </location>
</feature>
<evidence type="ECO:0008006" key="5">
    <source>
        <dbReference type="Google" id="ProtNLM"/>
    </source>
</evidence>
<dbReference type="AlphaFoldDB" id="A0A813GXP7"/>
<feature type="compositionally biased region" description="Polar residues" evidence="1">
    <location>
        <begin position="129"/>
        <end position="153"/>
    </location>
</feature>
<feature type="compositionally biased region" description="Low complexity" evidence="1">
    <location>
        <begin position="197"/>
        <end position="208"/>
    </location>
</feature>
<name>A0A813GXP7_POLGL</name>
<dbReference type="EMBL" id="CAJNNV010029780">
    <property type="protein sequence ID" value="CAE8630064.1"/>
    <property type="molecule type" value="Genomic_DNA"/>
</dbReference>
<evidence type="ECO:0000313" key="3">
    <source>
        <dbReference type="EMBL" id="CAE8630064.1"/>
    </source>
</evidence>